<dbReference type="InterPro" id="IPR050109">
    <property type="entry name" value="HTH-type_TetR-like_transc_reg"/>
</dbReference>
<feature type="domain" description="HTH tetR-type" evidence="6">
    <location>
        <begin position="51"/>
        <end position="110"/>
    </location>
</feature>
<dbReference type="PROSITE" id="PS50977">
    <property type="entry name" value="HTH_TETR_2"/>
    <property type="match status" value="1"/>
</dbReference>
<evidence type="ECO:0000256" key="5">
    <source>
        <dbReference type="SAM" id="MobiDB-lite"/>
    </source>
</evidence>
<dbReference type="OrthoDB" id="9806334at2"/>
<feature type="DNA-binding region" description="H-T-H motif" evidence="4">
    <location>
        <begin position="73"/>
        <end position="92"/>
    </location>
</feature>
<protein>
    <submittedName>
        <fullName evidence="7">Transcriptional regulator, TetR family</fullName>
    </submittedName>
</protein>
<dbReference type="GO" id="GO:0003700">
    <property type="term" value="F:DNA-binding transcription factor activity"/>
    <property type="evidence" value="ECO:0007669"/>
    <property type="project" value="TreeGrafter"/>
</dbReference>
<reference evidence="8" key="1">
    <citation type="submission" date="2017-06" db="EMBL/GenBank/DDBJ databases">
        <authorList>
            <person name="Varghese N."/>
            <person name="Submissions S."/>
        </authorList>
    </citation>
    <scope>NUCLEOTIDE SEQUENCE [LARGE SCALE GENOMIC DNA]</scope>
    <source>
        <strain evidence="8">DSM 45423</strain>
    </source>
</reference>
<dbReference type="EMBL" id="FZOH01000004">
    <property type="protein sequence ID" value="SNS38077.1"/>
    <property type="molecule type" value="Genomic_DNA"/>
</dbReference>
<dbReference type="Proteomes" id="UP000198386">
    <property type="component" value="Unassembled WGS sequence"/>
</dbReference>
<dbReference type="Gene3D" id="1.10.357.10">
    <property type="entry name" value="Tetracycline Repressor, domain 2"/>
    <property type="match status" value="1"/>
</dbReference>
<evidence type="ECO:0000313" key="8">
    <source>
        <dbReference type="Proteomes" id="UP000198386"/>
    </source>
</evidence>
<keyword evidence="1" id="KW-0805">Transcription regulation</keyword>
<dbReference type="SUPFAM" id="SSF46689">
    <property type="entry name" value="Homeodomain-like"/>
    <property type="match status" value="1"/>
</dbReference>
<keyword evidence="2 4" id="KW-0238">DNA-binding</keyword>
<dbReference type="InterPro" id="IPR041479">
    <property type="entry name" value="TetR_CgmR_C"/>
</dbReference>
<dbReference type="InterPro" id="IPR001647">
    <property type="entry name" value="HTH_TetR"/>
</dbReference>
<keyword evidence="8" id="KW-1185">Reference proteome</keyword>
<gene>
    <name evidence="7" type="ORF">SAMN04488107_2314</name>
</gene>
<evidence type="ECO:0000259" key="6">
    <source>
        <dbReference type="PROSITE" id="PS50977"/>
    </source>
</evidence>
<accession>A0A239E0E7</accession>
<keyword evidence="3" id="KW-0804">Transcription</keyword>
<evidence type="ECO:0000313" key="7">
    <source>
        <dbReference type="EMBL" id="SNS38077.1"/>
    </source>
</evidence>
<evidence type="ECO:0000256" key="4">
    <source>
        <dbReference type="PROSITE-ProRule" id="PRU00335"/>
    </source>
</evidence>
<dbReference type="AlphaFoldDB" id="A0A239E0E7"/>
<dbReference type="PANTHER" id="PTHR30055">
    <property type="entry name" value="HTH-TYPE TRANSCRIPTIONAL REGULATOR RUTR"/>
    <property type="match status" value="1"/>
</dbReference>
<evidence type="ECO:0000256" key="3">
    <source>
        <dbReference type="ARBA" id="ARBA00023163"/>
    </source>
</evidence>
<dbReference type="Pfam" id="PF00440">
    <property type="entry name" value="TetR_N"/>
    <property type="match status" value="1"/>
</dbReference>
<name>A0A239E0E7_9ACTN</name>
<evidence type="ECO:0000256" key="1">
    <source>
        <dbReference type="ARBA" id="ARBA00023015"/>
    </source>
</evidence>
<dbReference type="PRINTS" id="PR00455">
    <property type="entry name" value="HTHTETR"/>
</dbReference>
<proteinExistence type="predicted"/>
<evidence type="ECO:0000256" key="2">
    <source>
        <dbReference type="ARBA" id="ARBA00023125"/>
    </source>
</evidence>
<sequence length="230" mass="24769">MARDTVGRWVTGPPGGPCGTLVPLPTGEQTAERPSTPPEEGTVPGPLRDAARTRRALLDAAARSVVVHGAGVSLDTVAREAGVSKGGLMHHFRSKDELLGALADDLFEQFTRAVEDRVDPDDVAPGRRLRAYVHATFDDLERREEAVELATLLATLGSFPEAARRSQDRYRHWNESLAEDGVDPQRVLLVLRACDGVSIAPLFEGPLGRDELATTRDLLLALTRGEGPPA</sequence>
<feature type="region of interest" description="Disordered" evidence="5">
    <location>
        <begin position="1"/>
        <end position="47"/>
    </location>
</feature>
<organism evidence="7 8">
    <name type="scientific">Geodermatophilus saharensis</name>
    <dbReference type="NCBI Taxonomy" id="1137994"/>
    <lineage>
        <taxon>Bacteria</taxon>
        <taxon>Bacillati</taxon>
        <taxon>Actinomycetota</taxon>
        <taxon>Actinomycetes</taxon>
        <taxon>Geodermatophilales</taxon>
        <taxon>Geodermatophilaceae</taxon>
        <taxon>Geodermatophilus</taxon>
    </lineage>
</organism>
<dbReference type="Pfam" id="PF17937">
    <property type="entry name" value="TetR_C_28"/>
    <property type="match status" value="1"/>
</dbReference>
<dbReference type="PANTHER" id="PTHR30055:SF234">
    <property type="entry name" value="HTH-TYPE TRANSCRIPTIONAL REGULATOR BETI"/>
    <property type="match status" value="1"/>
</dbReference>
<dbReference type="InterPro" id="IPR009057">
    <property type="entry name" value="Homeodomain-like_sf"/>
</dbReference>
<dbReference type="GO" id="GO:0000976">
    <property type="term" value="F:transcription cis-regulatory region binding"/>
    <property type="evidence" value="ECO:0007669"/>
    <property type="project" value="TreeGrafter"/>
</dbReference>